<dbReference type="SUPFAM" id="SSF56529">
    <property type="entry name" value="FAH"/>
    <property type="match status" value="1"/>
</dbReference>
<dbReference type="EMBL" id="JBHSQQ010000019">
    <property type="protein sequence ID" value="MFC5941042.1"/>
    <property type="molecule type" value="Genomic_DNA"/>
</dbReference>
<keyword evidence="2" id="KW-1185">Reference proteome</keyword>
<name>A0ABW1HLJ8_9ACTN</name>
<evidence type="ECO:0008006" key="3">
    <source>
        <dbReference type="Google" id="ProtNLM"/>
    </source>
</evidence>
<evidence type="ECO:0000313" key="1">
    <source>
        <dbReference type="EMBL" id="MFC5941042.1"/>
    </source>
</evidence>
<proteinExistence type="predicted"/>
<dbReference type="RefSeq" id="WP_343450715.1">
    <property type="nucleotide sequence ID" value="NZ_CP158970.1"/>
</dbReference>
<reference evidence="2" key="1">
    <citation type="journal article" date="2019" name="Int. J. Syst. Evol. Microbiol.">
        <title>The Global Catalogue of Microorganisms (GCM) 10K type strain sequencing project: providing services to taxonomists for standard genome sequencing and annotation.</title>
        <authorList>
            <consortium name="The Broad Institute Genomics Platform"/>
            <consortium name="The Broad Institute Genome Sequencing Center for Infectious Disease"/>
            <person name="Wu L."/>
            <person name="Ma J."/>
        </authorList>
    </citation>
    <scope>NUCLEOTIDE SEQUENCE [LARGE SCALE GENOMIC DNA]</scope>
    <source>
        <strain evidence="2">CGMCC 4.7173</strain>
    </source>
</reference>
<dbReference type="Gene3D" id="3.90.850.10">
    <property type="entry name" value="Fumarylacetoacetase-like, C-terminal domain"/>
    <property type="match status" value="1"/>
</dbReference>
<gene>
    <name evidence="1" type="ORF">ACFPZ4_06055</name>
</gene>
<accession>A0ABW1HLJ8</accession>
<evidence type="ECO:0000313" key="2">
    <source>
        <dbReference type="Proteomes" id="UP001596207"/>
    </source>
</evidence>
<dbReference type="InterPro" id="IPR036663">
    <property type="entry name" value="Fumarylacetoacetase_C_sf"/>
</dbReference>
<organism evidence="1 2">
    <name type="scientific">Micromonospora harpali</name>
    <dbReference type="NCBI Taxonomy" id="1490225"/>
    <lineage>
        <taxon>Bacteria</taxon>
        <taxon>Bacillati</taxon>
        <taxon>Actinomycetota</taxon>
        <taxon>Actinomycetes</taxon>
        <taxon>Micromonosporales</taxon>
        <taxon>Micromonosporaceae</taxon>
        <taxon>Micromonospora</taxon>
    </lineage>
</organism>
<dbReference type="Proteomes" id="UP001596207">
    <property type="component" value="Unassembled WGS sequence"/>
</dbReference>
<protein>
    <recommendedName>
        <fullName evidence="3">Fumarylacetoacetate (FAA) hydrolase family protein</fullName>
    </recommendedName>
</protein>
<comment type="caution">
    <text evidence="1">The sequence shown here is derived from an EMBL/GenBank/DDBJ whole genome shotgun (WGS) entry which is preliminary data.</text>
</comment>
<sequence length="311" mass="33376">MFILFECEYRGQRYAGLGLPAPGVPIPLHPVSDAQLREAVLAGGGPQALLRSVTSSAATITVPAEDPELHYLPPLLPGTSGDSLITGFMGTHRSKFPEPPAPDEEFRAPNWLIKGNGSWLETNGRPLTVPASAVALLEEPEVALVFVNGQDGTPHYAGYTFANDLNDIGLHLQNPWGWTPYAKLCDTSMTPWLFLGAPPQAVAGQIIIERDGVAAWKGDFTCGADAIFQRVTDMVDHLFAFPGLRRPGLVNYLLLGSDKASYHAGFRIADGDRITFDLTSHGVVLSNEVRYAPVPDTTASAGFAGWEPPAC</sequence>